<name>K0S2I3_THAOC</name>
<sequence length="371" mass="40147">MKTVSLALLPLAAAFSTLSPSPLAPAQHTSALRMSDGFDETRGGTYSMADQVARFARAKAENNERYLNIDSVFDGGDLSGKRVLVTGGNRGLGLAIVKELVAIGATAIVVCRSSSTEVERLVGKWNVYDGVDVTDDEAVLKVAKRVKGDGGALDVVINNAGYFYGPCELVKEGTLNFEEQMKQIDVCALGPLRMNNALVQSKALAEGCKLVIITSQAGSVEWRSTQNKGTGGDYGHHMSRAACNMAAKLLSEEVKDMGYAVLMLHPGFNRTEMTAKYKEIWDIEGAVPAEEGAKRVLYEVIRNGMEQTGQFINCEDGLLIPCTADKDGIAARRQETSLNRSLQDSNSNSNTPSQSATRDAAETLWRRRQDR</sequence>
<dbReference type="OMA" id="RMYTTSS"/>
<dbReference type="InterPro" id="IPR002347">
    <property type="entry name" value="SDR_fam"/>
</dbReference>
<dbReference type="AlphaFoldDB" id="K0S2I3"/>
<dbReference type="Proteomes" id="UP000266841">
    <property type="component" value="Unassembled WGS sequence"/>
</dbReference>
<evidence type="ECO:0008006" key="4">
    <source>
        <dbReference type="Google" id="ProtNLM"/>
    </source>
</evidence>
<reference evidence="2 3" key="1">
    <citation type="journal article" date="2012" name="Genome Biol.">
        <title>Genome and low-iron response of an oceanic diatom adapted to chronic iron limitation.</title>
        <authorList>
            <person name="Lommer M."/>
            <person name="Specht M."/>
            <person name="Roy A.S."/>
            <person name="Kraemer L."/>
            <person name="Andreson R."/>
            <person name="Gutowska M.A."/>
            <person name="Wolf J."/>
            <person name="Bergner S.V."/>
            <person name="Schilhabel M.B."/>
            <person name="Klostermeier U.C."/>
            <person name="Beiko R.G."/>
            <person name="Rosenstiel P."/>
            <person name="Hippler M."/>
            <person name="Laroche J."/>
        </authorList>
    </citation>
    <scope>NUCLEOTIDE SEQUENCE [LARGE SCALE GENOMIC DNA]</scope>
    <source>
        <strain evidence="2 3">CCMP1005</strain>
    </source>
</reference>
<dbReference type="InterPro" id="IPR052184">
    <property type="entry name" value="SDR_enzymes"/>
</dbReference>
<dbReference type="SUPFAM" id="SSF51735">
    <property type="entry name" value="NAD(P)-binding Rossmann-fold domains"/>
    <property type="match status" value="1"/>
</dbReference>
<evidence type="ECO:0000313" key="2">
    <source>
        <dbReference type="EMBL" id="EJK59460.1"/>
    </source>
</evidence>
<dbReference type="InterPro" id="IPR036291">
    <property type="entry name" value="NAD(P)-bd_dom_sf"/>
</dbReference>
<dbReference type="eggNOG" id="KOG1611">
    <property type="taxonomic scope" value="Eukaryota"/>
</dbReference>
<proteinExistence type="predicted"/>
<dbReference type="PRINTS" id="PR00081">
    <property type="entry name" value="GDHRDH"/>
</dbReference>
<dbReference type="EMBL" id="AGNL01022878">
    <property type="protein sequence ID" value="EJK59460.1"/>
    <property type="molecule type" value="Genomic_DNA"/>
</dbReference>
<protein>
    <recommendedName>
        <fullName evidence="4">Short-chain dehydrogenase/reductase SDR</fullName>
    </recommendedName>
</protein>
<feature type="compositionally biased region" description="Polar residues" evidence="1">
    <location>
        <begin position="336"/>
        <end position="357"/>
    </location>
</feature>
<comment type="caution">
    <text evidence="2">The sequence shown here is derived from an EMBL/GenBank/DDBJ whole genome shotgun (WGS) entry which is preliminary data.</text>
</comment>
<feature type="compositionally biased region" description="Basic and acidic residues" evidence="1">
    <location>
        <begin position="359"/>
        <end position="371"/>
    </location>
</feature>
<dbReference type="PANTHER" id="PTHR45458">
    <property type="entry name" value="SHORT-CHAIN DEHYDROGENASE/REDUCTASE SDR"/>
    <property type="match status" value="1"/>
</dbReference>
<feature type="region of interest" description="Disordered" evidence="1">
    <location>
        <begin position="335"/>
        <end position="371"/>
    </location>
</feature>
<dbReference type="Gene3D" id="3.40.50.720">
    <property type="entry name" value="NAD(P)-binding Rossmann-like Domain"/>
    <property type="match status" value="1"/>
</dbReference>
<keyword evidence="3" id="KW-1185">Reference proteome</keyword>
<organism evidence="2 3">
    <name type="scientific">Thalassiosira oceanica</name>
    <name type="common">Marine diatom</name>
    <dbReference type="NCBI Taxonomy" id="159749"/>
    <lineage>
        <taxon>Eukaryota</taxon>
        <taxon>Sar</taxon>
        <taxon>Stramenopiles</taxon>
        <taxon>Ochrophyta</taxon>
        <taxon>Bacillariophyta</taxon>
        <taxon>Coscinodiscophyceae</taxon>
        <taxon>Thalassiosirophycidae</taxon>
        <taxon>Thalassiosirales</taxon>
        <taxon>Thalassiosiraceae</taxon>
        <taxon>Thalassiosira</taxon>
    </lineage>
</organism>
<dbReference type="GO" id="GO:0016616">
    <property type="term" value="F:oxidoreductase activity, acting on the CH-OH group of donors, NAD or NADP as acceptor"/>
    <property type="evidence" value="ECO:0007669"/>
    <property type="project" value="TreeGrafter"/>
</dbReference>
<dbReference type="Pfam" id="PF00106">
    <property type="entry name" value="adh_short"/>
    <property type="match status" value="1"/>
</dbReference>
<gene>
    <name evidence="2" type="ORF">THAOC_20317</name>
</gene>
<evidence type="ECO:0000313" key="3">
    <source>
        <dbReference type="Proteomes" id="UP000266841"/>
    </source>
</evidence>
<evidence type="ECO:0000256" key="1">
    <source>
        <dbReference type="SAM" id="MobiDB-lite"/>
    </source>
</evidence>
<accession>K0S2I3</accession>
<dbReference type="PANTHER" id="PTHR45458:SF1">
    <property type="entry name" value="SHORT CHAIN DEHYDROGENASE"/>
    <property type="match status" value="1"/>
</dbReference>
<dbReference type="OrthoDB" id="5296at2759"/>